<sequence>MSPLRLSRFGITLAATGLMILAAPAEAQDAGDETAIDLDAITVTATKAGERVYDSLSASSVIGRDRIETQVQPNSTADILNLIPSVTTQMAPGDPGVGVNVRGLQDFGRVNVLVDGARQNFQREGHSAKGTFYFDPEMMKSVDVTRGPVSSVYGSGAIGGVVSFTTIDAGDILPDGTHVAGRLKGTFETNGTTPLLHGAVAARPSEMFDVLGAATWRSAGDYRSGDGSIVDYTAQDLLSGLIKTRIRPASDQELTLSALRIGNEFENGLSTLYRTQAVADTFTVGYRWTPDSPIWDLSTKIYYSGTNVKQTTLEGLVAGAEKTFDIGTVGLDLFNTSRFETGPLRHELTYGADLFRDNVVTKDPIGNSDQLTPPGERLVSGAFVQDRALFSDWLEVIGALRYDSYRLTGDGIENEGTRLSPKITVGVTPWQPVTFYASYAEGYRAPALTETLIDGFHPPPLSAGRFFPNPNLKPEIAHNIEGGVNLHFDDLLVEEDRLRMKLGIFHNRVEDYIEQVFVRFPIPGGYQYRNIAEAIIDGFEVEGTYDAGTYFVGVAGHILNGRNGRTGEELVKVPPNRLIGTLGFRALDGKLEFGTRVSFVGGKDSAEDFGFVGDPYTVVDLFASWQVNERVTAGLVVDNLFDRQYTEYLNGDPSPGFNAKASLSVKLF</sequence>
<evidence type="ECO:0000256" key="12">
    <source>
        <dbReference type="RuleBase" id="RU003357"/>
    </source>
</evidence>
<dbReference type="NCBIfam" id="TIGR01785">
    <property type="entry name" value="TonB-hemin"/>
    <property type="match status" value="1"/>
</dbReference>
<keyword evidence="5 11" id="KW-0812">Transmembrane</keyword>
<name>A0A1B2EDZ2_9HYPH</name>
<feature type="signal peptide" evidence="13">
    <location>
        <begin position="1"/>
        <end position="27"/>
    </location>
</feature>
<evidence type="ECO:0000256" key="5">
    <source>
        <dbReference type="ARBA" id="ARBA00022692"/>
    </source>
</evidence>
<evidence type="ECO:0000256" key="4">
    <source>
        <dbReference type="ARBA" id="ARBA00022452"/>
    </source>
</evidence>
<dbReference type="InterPro" id="IPR011276">
    <property type="entry name" value="TonB_haem/Hb_rcpt"/>
</dbReference>
<dbReference type="CDD" id="cd01347">
    <property type="entry name" value="ligand_gated_channel"/>
    <property type="match status" value="1"/>
</dbReference>
<dbReference type="Pfam" id="PF07715">
    <property type="entry name" value="Plug"/>
    <property type="match status" value="1"/>
</dbReference>
<keyword evidence="4 11" id="KW-1134">Transmembrane beta strand</keyword>
<organism evidence="16">
    <name type="scientific">Microvirga ossetica</name>
    <dbReference type="NCBI Taxonomy" id="1882682"/>
    <lineage>
        <taxon>Bacteria</taxon>
        <taxon>Pseudomonadati</taxon>
        <taxon>Pseudomonadota</taxon>
        <taxon>Alphaproteobacteria</taxon>
        <taxon>Hyphomicrobiales</taxon>
        <taxon>Methylobacteriaceae</taxon>
        <taxon>Microvirga</taxon>
    </lineage>
</organism>
<evidence type="ECO:0000256" key="1">
    <source>
        <dbReference type="ARBA" id="ARBA00004571"/>
    </source>
</evidence>
<dbReference type="PANTHER" id="PTHR30069">
    <property type="entry name" value="TONB-DEPENDENT OUTER MEMBRANE RECEPTOR"/>
    <property type="match status" value="1"/>
</dbReference>
<evidence type="ECO:0000256" key="11">
    <source>
        <dbReference type="PROSITE-ProRule" id="PRU01360"/>
    </source>
</evidence>
<gene>
    <name evidence="16" type="ORF">BB934_08110</name>
</gene>
<dbReference type="RefSeq" id="WP_099509190.1">
    <property type="nucleotide sequence ID" value="NZ_CP016616.1"/>
</dbReference>
<dbReference type="InterPro" id="IPR012910">
    <property type="entry name" value="Plug_dom"/>
</dbReference>
<keyword evidence="9" id="KW-0675">Receptor</keyword>
<evidence type="ECO:0000259" key="15">
    <source>
        <dbReference type="Pfam" id="PF07715"/>
    </source>
</evidence>
<evidence type="ECO:0000259" key="14">
    <source>
        <dbReference type="Pfam" id="PF00593"/>
    </source>
</evidence>
<dbReference type="OrthoDB" id="9796221at2"/>
<dbReference type="SUPFAM" id="SSF56935">
    <property type="entry name" value="Porins"/>
    <property type="match status" value="1"/>
</dbReference>
<feature type="chain" id="PRO_5008535742" description="TonB-dependent receptor" evidence="13">
    <location>
        <begin position="28"/>
        <end position="668"/>
    </location>
</feature>
<dbReference type="PANTHER" id="PTHR30069:SF41">
    <property type="entry name" value="HEME_HEMOPEXIN UTILIZATION PROTEIN C"/>
    <property type="match status" value="1"/>
</dbReference>
<protein>
    <recommendedName>
        <fullName evidence="17">TonB-dependent receptor</fullName>
    </recommendedName>
</protein>
<dbReference type="InterPro" id="IPR039426">
    <property type="entry name" value="TonB-dep_rcpt-like"/>
</dbReference>
<evidence type="ECO:0000256" key="2">
    <source>
        <dbReference type="ARBA" id="ARBA00009810"/>
    </source>
</evidence>
<dbReference type="Gene3D" id="2.170.130.10">
    <property type="entry name" value="TonB-dependent receptor, plug domain"/>
    <property type="match status" value="1"/>
</dbReference>
<dbReference type="AlphaFoldDB" id="A0A1B2EDZ2"/>
<dbReference type="EMBL" id="CP016616">
    <property type="protein sequence ID" value="ANY78201.1"/>
    <property type="molecule type" value="Genomic_DNA"/>
</dbReference>
<evidence type="ECO:0000256" key="3">
    <source>
        <dbReference type="ARBA" id="ARBA00022448"/>
    </source>
</evidence>
<dbReference type="InterPro" id="IPR037066">
    <property type="entry name" value="Plug_dom_sf"/>
</dbReference>
<dbReference type="Gene3D" id="2.40.170.20">
    <property type="entry name" value="TonB-dependent receptor, beta-barrel domain"/>
    <property type="match status" value="1"/>
</dbReference>
<accession>A0A1B2EDZ2</accession>
<dbReference type="Pfam" id="PF00593">
    <property type="entry name" value="TonB_dep_Rec_b-barrel"/>
    <property type="match status" value="1"/>
</dbReference>
<evidence type="ECO:0008006" key="17">
    <source>
        <dbReference type="Google" id="ProtNLM"/>
    </source>
</evidence>
<dbReference type="InterPro" id="IPR000531">
    <property type="entry name" value="Beta-barrel_TonB"/>
</dbReference>
<evidence type="ECO:0000256" key="10">
    <source>
        <dbReference type="ARBA" id="ARBA00023237"/>
    </source>
</evidence>
<evidence type="ECO:0000256" key="9">
    <source>
        <dbReference type="ARBA" id="ARBA00023170"/>
    </source>
</evidence>
<dbReference type="GO" id="GO:0009279">
    <property type="term" value="C:cell outer membrane"/>
    <property type="evidence" value="ECO:0007669"/>
    <property type="project" value="UniProtKB-SubCell"/>
</dbReference>
<proteinExistence type="inferred from homology"/>
<dbReference type="GO" id="GO:0044718">
    <property type="term" value="P:siderophore transmembrane transport"/>
    <property type="evidence" value="ECO:0007669"/>
    <property type="project" value="TreeGrafter"/>
</dbReference>
<keyword evidence="3 11" id="KW-0813">Transport</keyword>
<keyword evidence="7 12" id="KW-0798">TonB box</keyword>
<dbReference type="NCBIfam" id="TIGR01786">
    <property type="entry name" value="TonB-hemlactrns"/>
    <property type="match status" value="1"/>
</dbReference>
<dbReference type="GO" id="GO:0015232">
    <property type="term" value="F:heme transmembrane transporter activity"/>
    <property type="evidence" value="ECO:0007669"/>
    <property type="project" value="InterPro"/>
</dbReference>
<dbReference type="GO" id="GO:0015344">
    <property type="term" value="F:siderophore uptake transmembrane transporter activity"/>
    <property type="evidence" value="ECO:0007669"/>
    <property type="project" value="TreeGrafter"/>
</dbReference>
<keyword evidence="8 11" id="KW-0472">Membrane</keyword>
<comment type="subcellular location">
    <subcellularLocation>
        <location evidence="1 11">Cell outer membrane</location>
        <topology evidence="1 11">Multi-pass membrane protein</topology>
    </subcellularLocation>
</comment>
<evidence type="ECO:0000256" key="13">
    <source>
        <dbReference type="SAM" id="SignalP"/>
    </source>
</evidence>
<evidence type="ECO:0000313" key="16">
    <source>
        <dbReference type="EMBL" id="ANY78201.1"/>
    </source>
</evidence>
<evidence type="ECO:0000256" key="8">
    <source>
        <dbReference type="ARBA" id="ARBA00023136"/>
    </source>
</evidence>
<keyword evidence="10 11" id="KW-0998">Cell outer membrane</keyword>
<dbReference type="InterPro" id="IPR010949">
    <property type="entry name" value="TonB_Hb/transfer/lactofer_rcpt"/>
</dbReference>
<comment type="similarity">
    <text evidence="2 11 12">Belongs to the TonB-dependent receptor family.</text>
</comment>
<dbReference type="KEGG" id="moc:BB934_08110"/>
<dbReference type="InterPro" id="IPR036942">
    <property type="entry name" value="Beta-barrel_TonB_sf"/>
</dbReference>
<evidence type="ECO:0000256" key="6">
    <source>
        <dbReference type="ARBA" id="ARBA00022729"/>
    </source>
</evidence>
<evidence type="ECO:0000256" key="7">
    <source>
        <dbReference type="ARBA" id="ARBA00023077"/>
    </source>
</evidence>
<feature type="domain" description="TonB-dependent receptor-like beta-barrel" evidence="14">
    <location>
        <begin position="272"/>
        <end position="640"/>
    </location>
</feature>
<dbReference type="PROSITE" id="PS52016">
    <property type="entry name" value="TONB_DEPENDENT_REC_3"/>
    <property type="match status" value="1"/>
</dbReference>
<keyword evidence="6 13" id="KW-0732">Signal</keyword>
<feature type="domain" description="TonB-dependent receptor plug" evidence="15">
    <location>
        <begin position="53"/>
        <end position="161"/>
    </location>
</feature>
<reference evidence="16" key="1">
    <citation type="submission" date="2016-07" db="EMBL/GenBank/DDBJ databases">
        <title>Microvirga ossetica sp. nov. a new species of rhizobia isolated from root nodules of the legume species Vicia alpestris Steven originated from North Ossetia region in the Caucasus.</title>
        <authorList>
            <person name="Safronova V.I."/>
            <person name="Kuznetsova I.G."/>
            <person name="Sazanova A.L."/>
            <person name="Belimov A."/>
            <person name="Andronov E."/>
            <person name="Osledkin Y.S."/>
            <person name="Onishchuk O.P."/>
            <person name="Kurchak O.N."/>
            <person name="Shaposhnikov A.I."/>
            <person name="Willems A."/>
            <person name="Tikhonovich I.A."/>
        </authorList>
    </citation>
    <scope>NUCLEOTIDE SEQUENCE [LARGE SCALE GENOMIC DNA]</scope>
    <source>
        <strain evidence="16">V5/3M</strain>
    </source>
</reference>